<name>A0A059CL11_EUCGR</name>
<organism evidence="2">
    <name type="scientific">Eucalyptus grandis</name>
    <name type="common">Flooded gum</name>
    <dbReference type="NCBI Taxonomy" id="71139"/>
    <lineage>
        <taxon>Eukaryota</taxon>
        <taxon>Viridiplantae</taxon>
        <taxon>Streptophyta</taxon>
        <taxon>Embryophyta</taxon>
        <taxon>Tracheophyta</taxon>
        <taxon>Spermatophyta</taxon>
        <taxon>Magnoliopsida</taxon>
        <taxon>eudicotyledons</taxon>
        <taxon>Gunneridae</taxon>
        <taxon>Pentapetalae</taxon>
        <taxon>rosids</taxon>
        <taxon>malvids</taxon>
        <taxon>Myrtales</taxon>
        <taxon>Myrtaceae</taxon>
        <taxon>Myrtoideae</taxon>
        <taxon>Eucalypteae</taxon>
        <taxon>Eucalyptus</taxon>
    </lineage>
</organism>
<dbReference type="EMBL" id="KK198755">
    <property type="protein sequence ID" value="KCW78866.1"/>
    <property type="molecule type" value="Genomic_DNA"/>
</dbReference>
<sequence length="75" mass="8558">MSWHITERKSPKFSKQTPPSTHPSPTKPCAKFKNRKIATLLDQSNSKRTDNAGPTPITGFRRKPKKNRIISTNRN</sequence>
<dbReference type="AlphaFoldDB" id="A0A059CL11"/>
<protein>
    <submittedName>
        <fullName evidence="2">Uncharacterized protein</fullName>
    </submittedName>
</protein>
<accession>A0A059CL11</accession>
<feature type="region of interest" description="Disordered" evidence="1">
    <location>
        <begin position="1"/>
        <end position="75"/>
    </location>
</feature>
<gene>
    <name evidence="2" type="ORF">EUGRSUZ_C00307</name>
</gene>
<proteinExistence type="predicted"/>
<dbReference type="InParanoid" id="A0A059CL11"/>
<dbReference type="Gramene" id="KCW78866">
    <property type="protein sequence ID" value="KCW78866"/>
    <property type="gene ID" value="EUGRSUZ_C00307"/>
</dbReference>
<feature type="compositionally biased region" description="Basic and acidic residues" evidence="1">
    <location>
        <begin position="1"/>
        <end position="10"/>
    </location>
</feature>
<evidence type="ECO:0000256" key="1">
    <source>
        <dbReference type="SAM" id="MobiDB-lite"/>
    </source>
</evidence>
<reference evidence="2" key="1">
    <citation type="submission" date="2013-07" db="EMBL/GenBank/DDBJ databases">
        <title>The genome of Eucalyptus grandis.</title>
        <authorList>
            <person name="Schmutz J."/>
            <person name="Hayes R."/>
            <person name="Myburg A."/>
            <person name="Tuskan G."/>
            <person name="Grattapaglia D."/>
            <person name="Rokhsar D.S."/>
        </authorList>
    </citation>
    <scope>NUCLEOTIDE SEQUENCE</scope>
    <source>
        <tissue evidence="2">Leaf extractions</tissue>
    </source>
</reference>
<evidence type="ECO:0000313" key="2">
    <source>
        <dbReference type="EMBL" id="KCW78866.1"/>
    </source>
</evidence>